<dbReference type="RefSeq" id="WP_074024050.1">
    <property type="nucleotide sequence ID" value="NZ_CAWNAG010000079.1"/>
</dbReference>
<dbReference type="STRING" id="1873482.Xedl_02483"/>
<dbReference type="SMART" id="SM00671">
    <property type="entry name" value="SEL1"/>
    <property type="match status" value="3"/>
</dbReference>
<name>A0A1Q5TPI3_9GAMM</name>
<dbReference type="SUPFAM" id="SSF81901">
    <property type="entry name" value="HCP-like"/>
    <property type="match status" value="1"/>
</dbReference>
<dbReference type="Proteomes" id="UP000186268">
    <property type="component" value="Unassembled WGS sequence"/>
</dbReference>
<organism evidence="1 2">
    <name type="scientific">Xenorhabdus eapokensis</name>
    <dbReference type="NCBI Taxonomy" id="1873482"/>
    <lineage>
        <taxon>Bacteria</taxon>
        <taxon>Pseudomonadati</taxon>
        <taxon>Pseudomonadota</taxon>
        <taxon>Gammaproteobacteria</taxon>
        <taxon>Enterobacterales</taxon>
        <taxon>Morganellaceae</taxon>
        <taxon>Xenorhabdus</taxon>
    </lineage>
</organism>
<dbReference type="InterPro" id="IPR006597">
    <property type="entry name" value="Sel1-like"/>
</dbReference>
<reference evidence="1 2" key="1">
    <citation type="submission" date="2016-09" db="EMBL/GenBank/DDBJ databases">
        <title>Xenorhabdus thuongxuanensis sp. nov. and Xenorhabdus eapokensis sp. nov., isolated from Steinernema species.</title>
        <authorList>
            <person name="Kaempfer P."/>
            <person name="Tobias N.J."/>
            <person name="Phan Ke L."/>
            <person name="Bode H.B."/>
            <person name="Glaeser S.P."/>
        </authorList>
    </citation>
    <scope>NUCLEOTIDE SEQUENCE [LARGE SCALE GENOMIC DNA]</scope>
    <source>
        <strain evidence="1 2">DL20</strain>
    </source>
</reference>
<protein>
    <recommendedName>
        <fullName evidence="3">Sel1 repeat family protein</fullName>
    </recommendedName>
</protein>
<dbReference type="InterPro" id="IPR050767">
    <property type="entry name" value="Sel1_AlgK"/>
</dbReference>
<evidence type="ECO:0000313" key="2">
    <source>
        <dbReference type="Proteomes" id="UP000186268"/>
    </source>
</evidence>
<dbReference type="AlphaFoldDB" id="A0A1Q5TPI3"/>
<accession>A0A1Q5TPI3</accession>
<dbReference type="Pfam" id="PF08238">
    <property type="entry name" value="Sel1"/>
    <property type="match status" value="2"/>
</dbReference>
<evidence type="ECO:0000313" key="1">
    <source>
        <dbReference type="EMBL" id="OKP02122.1"/>
    </source>
</evidence>
<comment type="caution">
    <text evidence="1">The sequence shown here is derived from an EMBL/GenBank/DDBJ whole genome shotgun (WGS) entry which is preliminary data.</text>
</comment>
<dbReference type="EMBL" id="MKGQ01000017">
    <property type="protein sequence ID" value="OKP02122.1"/>
    <property type="molecule type" value="Genomic_DNA"/>
</dbReference>
<proteinExistence type="predicted"/>
<dbReference type="PANTHER" id="PTHR11102">
    <property type="entry name" value="SEL-1-LIKE PROTEIN"/>
    <property type="match status" value="1"/>
</dbReference>
<dbReference type="InterPro" id="IPR011990">
    <property type="entry name" value="TPR-like_helical_dom_sf"/>
</dbReference>
<dbReference type="OrthoDB" id="6442884at2"/>
<dbReference type="Gene3D" id="1.25.40.10">
    <property type="entry name" value="Tetratricopeptide repeat domain"/>
    <property type="match status" value="1"/>
</dbReference>
<keyword evidence="2" id="KW-1185">Reference proteome</keyword>
<sequence length="194" mass="22178">MIGLFFKNKKNLIYSILFLSFMAQSSNMIKHNIPSAIFNYPDNFLSALPIPMPKNENEYFELVNKADAGDPEANWMLAVIQNTVGNHQEASERYHLSISRNDKYKLESMVNLGFILEEENKFAEARSLFEQAGESGYFEGYNAIGTNYFNGTGVKQDFDKAKEYYKKASQIGCNECTYLINNWNDVVKLKKSGK</sequence>
<dbReference type="PANTHER" id="PTHR11102:SF160">
    <property type="entry name" value="ERAD-ASSOCIATED E3 UBIQUITIN-PROTEIN LIGASE COMPONENT HRD3"/>
    <property type="match status" value="1"/>
</dbReference>
<gene>
    <name evidence="1" type="ORF">Xedl_02483</name>
</gene>
<evidence type="ECO:0008006" key="3">
    <source>
        <dbReference type="Google" id="ProtNLM"/>
    </source>
</evidence>